<evidence type="ECO:0000256" key="2">
    <source>
        <dbReference type="SAM" id="MobiDB-lite"/>
    </source>
</evidence>
<dbReference type="Proteomes" id="UP001162131">
    <property type="component" value="Unassembled WGS sequence"/>
</dbReference>
<feature type="region of interest" description="Disordered" evidence="2">
    <location>
        <begin position="323"/>
        <end position="342"/>
    </location>
</feature>
<reference evidence="3" key="1">
    <citation type="submission" date="2021-09" db="EMBL/GenBank/DDBJ databases">
        <authorList>
            <consortium name="AG Swart"/>
            <person name="Singh M."/>
            <person name="Singh A."/>
            <person name="Seah K."/>
            <person name="Emmerich C."/>
        </authorList>
    </citation>
    <scope>NUCLEOTIDE SEQUENCE</scope>
    <source>
        <strain evidence="3">ATCC30299</strain>
    </source>
</reference>
<sequence>MNDSKKPRILPLLYSKLSLSLTDLTSSPYLKPVFNIRKKQNPIKLPPQRTITTISHQITISKENISGTKNSLLKSNTSVARLPMINQSLSPISRDNKDISWDLVLDNTKFDKILRDFKEKLKSISEKPKIFALKIYFETFEEVLLLLPGLQILREIKDGLRNILKEESSVSDNIEFEKKAKLLEIKVEEYKKYKAEIDKKLKILSNENIELINQIEKLKKENDVFLGNTEGMKSQNYLNMLLEESKRKGETIKILNAENYELRKKDAKLMKMIEFARNKGTTYNFSKKSSIKEKENESIKINPKRSLPSKQLTVIPSKKKLKSLGDYNENENINSKKSSPVPELDITRIKSDSFLDLYENKEISDDVWLRE</sequence>
<gene>
    <name evidence="3" type="ORF">BSTOLATCC_MIC9708</name>
</gene>
<evidence type="ECO:0000313" key="3">
    <source>
        <dbReference type="EMBL" id="CAG9313907.1"/>
    </source>
</evidence>
<feature type="coiled-coil region" evidence="1">
    <location>
        <begin position="187"/>
        <end position="221"/>
    </location>
</feature>
<comment type="caution">
    <text evidence="3">The sequence shown here is derived from an EMBL/GenBank/DDBJ whole genome shotgun (WGS) entry which is preliminary data.</text>
</comment>
<keyword evidence="4" id="KW-1185">Reference proteome</keyword>
<protein>
    <submittedName>
        <fullName evidence="3">Uncharacterized protein</fullName>
    </submittedName>
</protein>
<name>A0AAU9IHF5_9CILI</name>
<dbReference type="AlphaFoldDB" id="A0AAU9IHF5"/>
<evidence type="ECO:0000313" key="4">
    <source>
        <dbReference type="Proteomes" id="UP001162131"/>
    </source>
</evidence>
<keyword evidence="1" id="KW-0175">Coiled coil</keyword>
<evidence type="ECO:0000256" key="1">
    <source>
        <dbReference type="SAM" id="Coils"/>
    </source>
</evidence>
<feature type="compositionally biased region" description="Low complexity" evidence="2">
    <location>
        <begin position="330"/>
        <end position="339"/>
    </location>
</feature>
<proteinExistence type="predicted"/>
<accession>A0AAU9IHF5</accession>
<organism evidence="3 4">
    <name type="scientific">Blepharisma stoltei</name>
    <dbReference type="NCBI Taxonomy" id="1481888"/>
    <lineage>
        <taxon>Eukaryota</taxon>
        <taxon>Sar</taxon>
        <taxon>Alveolata</taxon>
        <taxon>Ciliophora</taxon>
        <taxon>Postciliodesmatophora</taxon>
        <taxon>Heterotrichea</taxon>
        <taxon>Heterotrichida</taxon>
        <taxon>Blepharismidae</taxon>
        <taxon>Blepharisma</taxon>
    </lineage>
</organism>
<dbReference type="EMBL" id="CAJZBQ010000011">
    <property type="protein sequence ID" value="CAG9313907.1"/>
    <property type="molecule type" value="Genomic_DNA"/>
</dbReference>